<dbReference type="AlphaFoldDB" id="A0A9P8LC95"/>
<feature type="region of interest" description="Disordered" evidence="1">
    <location>
        <begin position="55"/>
        <end position="79"/>
    </location>
</feature>
<evidence type="ECO:0000313" key="3">
    <source>
        <dbReference type="Proteomes" id="UP000750711"/>
    </source>
</evidence>
<reference evidence="2" key="1">
    <citation type="submission" date="2021-03" db="EMBL/GenBank/DDBJ databases">
        <title>Comparative genomics and phylogenomic investigation of the class Geoglossomycetes provide insights into ecological specialization and systematics.</title>
        <authorList>
            <person name="Melie T."/>
            <person name="Pirro S."/>
            <person name="Miller A.N."/>
            <person name="Quandt A."/>
        </authorList>
    </citation>
    <scope>NUCLEOTIDE SEQUENCE</scope>
    <source>
        <strain evidence="2">CAQ_001_2017</strain>
    </source>
</reference>
<proteinExistence type="predicted"/>
<organism evidence="2 3">
    <name type="scientific">Trichoglossum hirsutum</name>
    <dbReference type="NCBI Taxonomy" id="265104"/>
    <lineage>
        <taxon>Eukaryota</taxon>
        <taxon>Fungi</taxon>
        <taxon>Dikarya</taxon>
        <taxon>Ascomycota</taxon>
        <taxon>Pezizomycotina</taxon>
        <taxon>Geoglossomycetes</taxon>
        <taxon>Geoglossales</taxon>
        <taxon>Geoglossaceae</taxon>
        <taxon>Trichoglossum</taxon>
    </lineage>
</organism>
<protein>
    <submittedName>
        <fullName evidence="2">Uncharacterized protein</fullName>
    </submittedName>
</protein>
<evidence type="ECO:0000313" key="2">
    <source>
        <dbReference type="EMBL" id="KAH0559632.1"/>
    </source>
</evidence>
<sequence>MYANDAEDDGDVVVMGSEEFGIVEQGAVEGSELEPWAAEQDYGTGEDEISIAELSSTSQMARESDAAPPDTKTMAPRRVPTGPRALMAHLAARPYRPSERVASHQWLSAKELEIDKFLSAKMAIKKIAPQSPFVPPTLHEWLTHRLELLEDRKQSALVKLSRISQENLPGKCERAFGGKSFSDNRSAVLALETIWIPWTSPDRPVAPWPTIGEYKWEGDARARSGFRRFPPIPRAVGNDTVVWHQKPAADVYEFDRVGLSACVPYWESTSLMREDLLLNEDLWSSID</sequence>
<comment type="caution">
    <text evidence="2">The sequence shown here is derived from an EMBL/GenBank/DDBJ whole genome shotgun (WGS) entry which is preliminary data.</text>
</comment>
<name>A0A9P8LC95_9PEZI</name>
<keyword evidence="3" id="KW-1185">Reference proteome</keyword>
<evidence type="ECO:0000256" key="1">
    <source>
        <dbReference type="SAM" id="MobiDB-lite"/>
    </source>
</evidence>
<accession>A0A9P8LC95</accession>
<dbReference type="Proteomes" id="UP000750711">
    <property type="component" value="Unassembled WGS sequence"/>
</dbReference>
<dbReference type="EMBL" id="JAGHQM010000553">
    <property type="protein sequence ID" value="KAH0559632.1"/>
    <property type="molecule type" value="Genomic_DNA"/>
</dbReference>
<gene>
    <name evidence="2" type="ORF">GP486_003855</name>
</gene>